<dbReference type="Proteomes" id="UP000031443">
    <property type="component" value="Unassembled WGS sequence"/>
</dbReference>
<gene>
    <name evidence="2" type="ORF">UY3_06278</name>
</gene>
<evidence type="ECO:0000313" key="3">
    <source>
        <dbReference type="Proteomes" id="UP000031443"/>
    </source>
</evidence>
<accession>M7BH30</accession>
<name>M7BH30_CHEMY</name>
<keyword evidence="3" id="KW-1185">Reference proteome</keyword>
<protein>
    <submittedName>
        <fullName evidence="2">Uncharacterized protein</fullName>
    </submittedName>
</protein>
<sequence>MDAAVGKTFWPPCMCTPDWNGHEKCISNNSYENEELRKEVRQLKRELLEAKQKREENSTKSKEKEEDVSRIADTTQRQIEASRFMDATPDSMVFGRTPPLA</sequence>
<proteinExistence type="predicted"/>
<feature type="compositionally biased region" description="Basic and acidic residues" evidence="1">
    <location>
        <begin position="49"/>
        <end position="70"/>
    </location>
</feature>
<evidence type="ECO:0000313" key="2">
    <source>
        <dbReference type="EMBL" id="EMP36514.1"/>
    </source>
</evidence>
<dbReference type="AlphaFoldDB" id="M7BH30"/>
<reference evidence="3" key="1">
    <citation type="journal article" date="2013" name="Nat. Genet.">
        <title>The draft genomes of soft-shell turtle and green sea turtle yield insights into the development and evolution of the turtle-specific body plan.</title>
        <authorList>
            <person name="Wang Z."/>
            <person name="Pascual-Anaya J."/>
            <person name="Zadissa A."/>
            <person name="Li W."/>
            <person name="Niimura Y."/>
            <person name="Huang Z."/>
            <person name="Li C."/>
            <person name="White S."/>
            <person name="Xiong Z."/>
            <person name="Fang D."/>
            <person name="Wang B."/>
            <person name="Ming Y."/>
            <person name="Chen Y."/>
            <person name="Zheng Y."/>
            <person name="Kuraku S."/>
            <person name="Pignatelli M."/>
            <person name="Herrero J."/>
            <person name="Beal K."/>
            <person name="Nozawa M."/>
            <person name="Li Q."/>
            <person name="Wang J."/>
            <person name="Zhang H."/>
            <person name="Yu L."/>
            <person name="Shigenobu S."/>
            <person name="Wang J."/>
            <person name="Liu J."/>
            <person name="Flicek P."/>
            <person name="Searle S."/>
            <person name="Wang J."/>
            <person name="Kuratani S."/>
            <person name="Yin Y."/>
            <person name="Aken B."/>
            <person name="Zhang G."/>
            <person name="Irie N."/>
        </authorList>
    </citation>
    <scope>NUCLEOTIDE SEQUENCE [LARGE SCALE GENOMIC DNA]</scope>
</reference>
<feature type="region of interest" description="Disordered" evidence="1">
    <location>
        <begin position="49"/>
        <end position="74"/>
    </location>
</feature>
<dbReference type="EMBL" id="KB524804">
    <property type="protein sequence ID" value="EMP36514.1"/>
    <property type="molecule type" value="Genomic_DNA"/>
</dbReference>
<organism evidence="2 3">
    <name type="scientific">Chelonia mydas</name>
    <name type="common">Green sea-turtle</name>
    <name type="synonym">Chelonia agassizi</name>
    <dbReference type="NCBI Taxonomy" id="8469"/>
    <lineage>
        <taxon>Eukaryota</taxon>
        <taxon>Metazoa</taxon>
        <taxon>Chordata</taxon>
        <taxon>Craniata</taxon>
        <taxon>Vertebrata</taxon>
        <taxon>Euteleostomi</taxon>
        <taxon>Archelosauria</taxon>
        <taxon>Testudinata</taxon>
        <taxon>Testudines</taxon>
        <taxon>Cryptodira</taxon>
        <taxon>Durocryptodira</taxon>
        <taxon>Americhelydia</taxon>
        <taxon>Chelonioidea</taxon>
        <taxon>Cheloniidae</taxon>
        <taxon>Chelonia</taxon>
    </lineage>
</organism>
<evidence type="ECO:0000256" key="1">
    <source>
        <dbReference type="SAM" id="MobiDB-lite"/>
    </source>
</evidence>